<feature type="non-terminal residue" evidence="1">
    <location>
        <position position="35"/>
    </location>
</feature>
<name>A0A392W2N7_9FABA</name>
<protein>
    <submittedName>
        <fullName evidence="1">Uncharacterized protein</fullName>
    </submittedName>
</protein>
<dbReference type="EMBL" id="LXQA011344933">
    <property type="protein sequence ID" value="MCI94019.1"/>
    <property type="molecule type" value="Genomic_DNA"/>
</dbReference>
<sequence length="35" mass="3937">METNIPPWGWGWRQKFSRGHFRAGNGEASSAHSPP</sequence>
<evidence type="ECO:0000313" key="1">
    <source>
        <dbReference type="EMBL" id="MCI94019.1"/>
    </source>
</evidence>
<proteinExistence type="predicted"/>
<organism evidence="1 2">
    <name type="scientific">Trifolium medium</name>
    <dbReference type="NCBI Taxonomy" id="97028"/>
    <lineage>
        <taxon>Eukaryota</taxon>
        <taxon>Viridiplantae</taxon>
        <taxon>Streptophyta</taxon>
        <taxon>Embryophyta</taxon>
        <taxon>Tracheophyta</taxon>
        <taxon>Spermatophyta</taxon>
        <taxon>Magnoliopsida</taxon>
        <taxon>eudicotyledons</taxon>
        <taxon>Gunneridae</taxon>
        <taxon>Pentapetalae</taxon>
        <taxon>rosids</taxon>
        <taxon>fabids</taxon>
        <taxon>Fabales</taxon>
        <taxon>Fabaceae</taxon>
        <taxon>Papilionoideae</taxon>
        <taxon>50 kb inversion clade</taxon>
        <taxon>NPAAA clade</taxon>
        <taxon>Hologalegina</taxon>
        <taxon>IRL clade</taxon>
        <taxon>Trifolieae</taxon>
        <taxon>Trifolium</taxon>
    </lineage>
</organism>
<dbReference type="Proteomes" id="UP000265520">
    <property type="component" value="Unassembled WGS sequence"/>
</dbReference>
<accession>A0A392W2N7</accession>
<reference evidence="1 2" key="1">
    <citation type="journal article" date="2018" name="Front. Plant Sci.">
        <title>Red Clover (Trifolium pratense) and Zigzag Clover (T. medium) - A Picture of Genomic Similarities and Differences.</title>
        <authorList>
            <person name="Dluhosova J."/>
            <person name="Istvanek J."/>
            <person name="Nedelnik J."/>
            <person name="Repkova J."/>
        </authorList>
    </citation>
    <scope>NUCLEOTIDE SEQUENCE [LARGE SCALE GENOMIC DNA]</scope>
    <source>
        <strain evidence="2">cv. 10/8</strain>
        <tissue evidence="1">Leaf</tissue>
    </source>
</reference>
<evidence type="ECO:0000313" key="2">
    <source>
        <dbReference type="Proteomes" id="UP000265520"/>
    </source>
</evidence>
<keyword evidence="2" id="KW-1185">Reference proteome</keyword>
<dbReference type="AlphaFoldDB" id="A0A392W2N7"/>
<comment type="caution">
    <text evidence="1">The sequence shown here is derived from an EMBL/GenBank/DDBJ whole genome shotgun (WGS) entry which is preliminary data.</text>
</comment>